<evidence type="ECO:0000256" key="1">
    <source>
        <dbReference type="SAM" id="Phobius"/>
    </source>
</evidence>
<proteinExistence type="predicted"/>
<feature type="transmembrane region" description="Helical" evidence="1">
    <location>
        <begin position="37"/>
        <end position="57"/>
    </location>
</feature>
<name>A0ABW1EB60_9BACT</name>
<keyword evidence="1" id="KW-0472">Membrane</keyword>
<comment type="caution">
    <text evidence="2">The sequence shown here is derived from an EMBL/GenBank/DDBJ whole genome shotgun (WGS) entry which is preliminary data.</text>
</comment>
<gene>
    <name evidence="2" type="ORF">ACFPT7_02590</name>
</gene>
<protein>
    <submittedName>
        <fullName evidence="2">Uncharacterized protein</fullName>
    </submittedName>
</protein>
<feature type="transmembrane region" description="Helical" evidence="1">
    <location>
        <begin position="110"/>
        <end position="130"/>
    </location>
</feature>
<accession>A0ABW1EB60</accession>
<feature type="transmembrane region" description="Helical" evidence="1">
    <location>
        <begin position="6"/>
        <end position="25"/>
    </location>
</feature>
<keyword evidence="1" id="KW-1133">Transmembrane helix</keyword>
<organism evidence="2 3">
    <name type="scientific">Acidicapsa dinghuensis</name>
    <dbReference type="NCBI Taxonomy" id="2218256"/>
    <lineage>
        <taxon>Bacteria</taxon>
        <taxon>Pseudomonadati</taxon>
        <taxon>Acidobacteriota</taxon>
        <taxon>Terriglobia</taxon>
        <taxon>Terriglobales</taxon>
        <taxon>Acidobacteriaceae</taxon>
        <taxon>Acidicapsa</taxon>
    </lineage>
</organism>
<feature type="transmembrane region" description="Helical" evidence="1">
    <location>
        <begin position="142"/>
        <end position="162"/>
    </location>
</feature>
<dbReference type="RefSeq" id="WP_263334262.1">
    <property type="nucleotide sequence ID" value="NZ_JAGSYH010000002.1"/>
</dbReference>
<feature type="transmembrane region" description="Helical" evidence="1">
    <location>
        <begin position="69"/>
        <end position="90"/>
    </location>
</feature>
<dbReference type="Proteomes" id="UP001596091">
    <property type="component" value="Unassembled WGS sequence"/>
</dbReference>
<evidence type="ECO:0000313" key="2">
    <source>
        <dbReference type="EMBL" id="MFC5861174.1"/>
    </source>
</evidence>
<feature type="transmembrane region" description="Helical" evidence="1">
    <location>
        <begin position="174"/>
        <end position="198"/>
    </location>
</feature>
<reference evidence="3" key="1">
    <citation type="journal article" date="2019" name="Int. J. Syst. Evol. Microbiol.">
        <title>The Global Catalogue of Microorganisms (GCM) 10K type strain sequencing project: providing services to taxonomists for standard genome sequencing and annotation.</title>
        <authorList>
            <consortium name="The Broad Institute Genomics Platform"/>
            <consortium name="The Broad Institute Genome Sequencing Center for Infectious Disease"/>
            <person name="Wu L."/>
            <person name="Ma J."/>
        </authorList>
    </citation>
    <scope>NUCLEOTIDE SEQUENCE [LARGE SCALE GENOMIC DNA]</scope>
    <source>
        <strain evidence="3">JCM 4087</strain>
    </source>
</reference>
<feature type="transmembrane region" description="Helical" evidence="1">
    <location>
        <begin position="204"/>
        <end position="222"/>
    </location>
</feature>
<keyword evidence="1" id="KW-0812">Transmembrane</keyword>
<evidence type="ECO:0000313" key="3">
    <source>
        <dbReference type="Proteomes" id="UP001596091"/>
    </source>
</evidence>
<dbReference type="EMBL" id="JBHSPH010000001">
    <property type="protein sequence ID" value="MFC5861174.1"/>
    <property type="molecule type" value="Genomic_DNA"/>
</dbReference>
<keyword evidence="3" id="KW-1185">Reference proteome</keyword>
<sequence>MNPTLAHTVAVNLDVIFSLGIWAFFSRPSVRKQYPWMYAYLTVRAITAVIVEFLFYGPLLASPLTYTKIYYVVFYASTLISAGLLFMSCLDVYRQAMAPLPGLASMGNTVFTWAAIASVLVTATTFTSIVSGPDMISKAGLQLLRCAGATELCLLTLLLLSMRAIGLTLRSRPFGFALGLGLMAAIDCSESIVTAIGVHATPTVGAIFELCSVLTLSIWIAYSTMPEPARKTMTVPVNSTIYKWDQIASALGHKGTQVAMQPSQSFFLVDVEKVVERAFTRTLQGKESES</sequence>